<feature type="transmembrane region" description="Helical" evidence="2">
    <location>
        <begin position="95"/>
        <end position="118"/>
    </location>
</feature>
<reference evidence="3" key="1">
    <citation type="submission" date="2006-10" db="EMBL/GenBank/DDBJ databases">
        <authorList>
            <person name="Amadeo P."/>
            <person name="Zhao Q."/>
            <person name="Wortman J."/>
            <person name="Fraser-Liggett C."/>
            <person name="Carlton J."/>
        </authorList>
    </citation>
    <scope>NUCLEOTIDE SEQUENCE</scope>
    <source>
        <strain evidence="3">G3</strain>
    </source>
</reference>
<dbReference type="EMBL" id="DS113578">
    <property type="protein sequence ID" value="EAY01111.1"/>
    <property type="molecule type" value="Genomic_DNA"/>
</dbReference>
<feature type="compositionally biased region" description="Pro residues" evidence="1">
    <location>
        <begin position="205"/>
        <end position="219"/>
    </location>
</feature>
<dbReference type="VEuPathDB" id="TrichDB:TVAG_442230"/>
<feature type="region of interest" description="Disordered" evidence="1">
    <location>
        <begin position="189"/>
        <end position="228"/>
    </location>
</feature>
<evidence type="ECO:0000256" key="1">
    <source>
        <dbReference type="SAM" id="MobiDB-lite"/>
    </source>
</evidence>
<feature type="compositionally biased region" description="Basic and acidic residues" evidence="1">
    <location>
        <begin position="16"/>
        <end position="27"/>
    </location>
</feature>
<keyword evidence="2" id="KW-1133">Transmembrane helix</keyword>
<dbReference type="VEuPathDB" id="TrichDB:TVAGG3_0506030"/>
<feature type="compositionally biased region" description="Basic and acidic residues" evidence="1">
    <location>
        <begin position="46"/>
        <end position="55"/>
    </location>
</feature>
<dbReference type="KEGG" id="tva:4758936"/>
<sequence length="254" mass="28610">MFLIFLALAESRRFRGDDRHQHKECEKPSFLLPNRHHKDRCPKPSPKPEEPDHSKPSPAPKPAPKNQTQGYANKTKKNNTRKYDNDLGIPLNGDPLLICLFAGIVGFGFFILTVYVLYRIYRCYYGRNDEEQNIPPVHYGAPPTQPSNQVHLLNDYPGNIQIPQRPVIYVIPAPQAGYQYQYQVPQHFQAQPQPAAPKQQKPVVSPAPAPAKSPVPAPPKQQEVTVKYGIPSASQAPVYVQYSPSPVQNPYESN</sequence>
<dbReference type="AlphaFoldDB" id="A2F1W6"/>
<keyword evidence="2" id="KW-0812">Transmembrane</keyword>
<evidence type="ECO:0000256" key="2">
    <source>
        <dbReference type="SAM" id="Phobius"/>
    </source>
</evidence>
<feature type="compositionally biased region" description="Low complexity" evidence="1">
    <location>
        <begin position="189"/>
        <end position="204"/>
    </location>
</feature>
<keyword evidence="4" id="KW-1185">Reference proteome</keyword>
<name>A2F1W6_TRIV3</name>
<dbReference type="InParanoid" id="A2F1W6"/>
<proteinExistence type="predicted"/>
<evidence type="ECO:0000313" key="3">
    <source>
        <dbReference type="EMBL" id="EAY01111.1"/>
    </source>
</evidence>
<protein>
    <submittedName>
        <fullName evidence="3">Uncharacterized protein</fullName>
    </submittedName>
</protein>
<organism evidence="3 4">
    <name type="scientific">Trichomonas vaginalis (strain ATCC PRA-98 / G3)</name>
    <dbReference type="NCBI Taxonomy" id="412133"/>
    <lineage>
        <taxon>Eukaryota</taxon>
        <taxon>Metamonada</taxon>
        <taxon>Parabasalia</taxon>
        <taxon>Trichomonadida</taxon>
        <taxon>Trichomonadidae</taxon>
        <taxon>Trichomonas</taxon>
    </lineage>
</organism>
<gene>
    <name evidence="3" type="ORF">TVAG_442230</name>
</gene>
<reference evidence="3" key="2">
    <citation type="journal article" date="2007" name="Science">
        <title>Draft genome sequence of the sexually transmitted pathogen Trichomonas vaginalis.</title>
        <authorList>
            <person name="Carlton J.M."/>
            <person name="Hirt R.P."/>
            <person name="Silva J.C."/>
            <person name="Delcher A.L."/>
            <person name="Schatz M."/>
            <person name="Zhao Q."/>
            <person name="Wortman J.R."/>
            <person name="Bidwell S.L."/>
            <person name="Alsmark U.C.M."/>
            <person name="Besteiro S."/>
            <person name="Sicheritz-Ponten T."/>
            <person name="Noel C.J."/>
            <person name="Dacks J.B."/>
            <person name="Foster P.G."/>
            <person name="Simillion C."/>
            <person name="Van de Peer Y."/>
            <person name="Miranda-Saavedra D."/>
            <person name="Barton G.J."/>
            <person name="Westrop G.D."/>
            <person name="Mueller S."/>
            <person name="Dessi D."/>
            <person name="Fiori P.L."/>
            <person name="Ren Q."/>
            <person name="Paulsen I."/>
            <person name="Zhang H."/>
            <person name="Bastida-Corcuera F.D."/>
            <person name="Simoes-Barbosa A."/>
            <person name="Brown M.T."/>
            <person name="Hayes R.D."/>
            <person name="Mukherjee M."/>
            <person name="Okumura C.Y."/>
            <person name="Schneider R."/>
            <person name="Smith A.J."/>
            <person name="Vanacova S."/>
            <person name="Villalvazo M."/>
            <person name="Haas B.J."/>
            <person name="Pertea M."/>
            <person name="Feldblyum T.V."/>
            <person name="Utterback T.R."/>
            <person name="Shu C.L."/>
            <person name="Osoegawa K."/>
            <person name="de Jong P.J."/>
            <person name="Hrdy I."/>
            <person name="Horvathova L."/>
            <person name="Zubacova Z."/>
            <person name="Dolezal P."/>
            <person name="Malik S.B."/>
            <person name="Logsdon J.M. Jr."/>
            <person name="Henze K."/>
            <person name="Gupta A."/>
            <person name="Wang C.C."/>
            <person name="Dunne R.L."/>
            <person name="Upcroft J.A."/>
            <person name="Upcroft P."/>
            <person name="White O."/>
            <person name="Salzberg S.L."/>
            <person name="Tang P."/>
            <person name="Chiu C.-H."/>
            <person name="Lee Y.-S."/>
            <person name="Embley T.M."/>
            <person name="Coombs G.H."/>
            <person name="Mottram J.C."/>
            <person name="Tachezy J."/>
            <person name="Fraser-Liggett C.M."/>
            <person name="Johnson P.J."/>
        </authorList>
    </citation>
    <scope>NUCLEOTIDE SEQUENCE [LARGE SCALE GENOMIC DNA]</scope>
    <source>
        <strain evidence="3">G3</strain>
    </source>
</reference>
<keyword evidence="2" id="KW-0472">Membrane</keyword>
<dbReference type="Proteomes" id="UP000001542">
    <property type="component" value="Unassembled WGS sequence"/>
</dbReference>
<accession>A2F1W6</accession>
<dbReference type="RefSeq" id="XP_001313963.1">
    <property type="nucleotide sequence ID" value="XM_001313958.1"/>
</dbReference>
<evidence type="ECO:0000313" key="4">
    <source>
        <dbReference type="Proteomes" id="UP000001542"/>
    </source>
</evidence>
<feature type="region of interest" description="Disordered" evidence="1">
    <location>
        <begin position="16"/>
        <end position="82"/>
    </location>
</feature>